<dbReference type="InterPro" id="IPR018811">
    <property type="entry name" value="MRX11"/>
</dbReference>
<evidence type="ECO:0000256" key="2">
    <source>
        <dbReference type="ARBA" id="ARBA00022598"/>
    </source>
</evidence>
<protein>
    <recommendedName>
        <fullName evidence="1">serine--tRNA ligase</fullName>
        <ecNumber evidence="1">6.1.1.11</ecNumber>
    </recommendedName>
    <alternativeName>
        <fullName evidence="6">Seryl-tRNA synthetase</fullName>
    </alternativeName>
    <alternativeName>
        <fullName evidence="7">Seryl-tRNA(Ser) synthetase</fullName>
    </alternativeName>
</protein>
<keyword evidence="9" id="KW-0472">Membrane</keyword>
<evidence type="ECO:0000256" key="3">
    <source>
        <dbReference type="ARBA" id="ARBA00022741"/>
    </source>
</evidence>
<evidence type="ECO:0000256" key="5">
    <source>
        <dbReference type="ARBA" id="ARBA00023146"/>
    </source>
</evidence>
<proteinExistence type="predicted"/>
<evidence type="ECO:0000256" key="4">
    <source>
        <dbReference type="ARBA" id="ARBA00022840"/>
    </source>
</evidence>
<dbReference type="InterPro" id="IPR006195">
    <property type="entry name" value="aa-tRNA-synth_II"/>
</dbReference>
<feature type="compositionally biased region" description="Polar residues" evidence="8">
    <location>
        <begin position="515"/>
        <end position="533"/>
    </location>
</feature>
<keyword evidence="5" id="KW-0030">Aminoacyl-tRNA synthetase</keyword>
<evidence type="ECO:0000256" key="8">
    <source>
        <dbReference type="SAM" id="MobiDB-lite"/>
    </source>
</evidence>
<feature type="domain" description="Aminoacyl-transfer RNA synthetases class-II family profile" evidence="10">
    <location>
        <begin position="211"/>
        <end position="488"/>
    </location>
</feature>
<accession>A0AAF0FH53</accession>
<reference evidence="11" key="1">
    <citation type="submission" date="2023-02" db="EMBL/GenBank/DDBJ databases">
        <title>Mating type loci evolution in Malassezia.</title>
        <authorList>
            <person name="Coelho M.A."/>
        </authorList>
    </citation>
    <scope>NUCLEOTIDE SEQUENCE</scope>
    <source>
        <strain evidence="11">CBS 14136</strain>
    </source>
</reference>
<dbReference type="Pfam" id="PF10306">
    <property type="entry name" value="FLILHELTA"/>
    <property type="match status" value="1"/>
</dbReference>
<dbReference type="GO" id="GO:0004828">
    <property type="term" value="F:serine-tRNA ligase activity"/>
    <property type="evidence" value="ECO:0007669"/>
    <property type="project" value="UniProtKB-EC"/>
</dbReference>
<evidence type="ECO:0000313" key="12">
    <source>
        <dbReference type="Proteomes" id="UP001214628"/>
    </source>
</evidence>
<dbReference type="EC" id="6.1.1.11" evidence="1"/>
<keyword evidence="3" id="KW-0547">Nucleotide-binding</keyword>
<dbReference type="GO" id="GO:0005524">
    <property type="term" value="F:ATP binding"/>
    <property type="evidence" value="ECO:0007669"/>
    <property type="project" value="UniProtKB-KW"/>
</dbReference>
<dbReference type="InterPro" id="IPR002317">
    <property type="entry name" value="Ser-tRNA-ligase_type_1"/>
</dbReference>
<dbReference type="Gene3D" id="3.30.930.10">
    <property type="entry name" value="Bira Bifunctional Protein, Domain 2"/>
    <property type="match status" value="1"/>
</dbReference>
<keyword evidence="9" id="KW-0812">Transmembrane</keyword>
<feature type="transmembrane region" description="Helical" evidence="9">
    <location>
        <begin position="628"/>
        <end position="656"/>
    </location>
</feature>
<evidence type="ECO:0000256" key="7">
    <source>
        <dbReference type="ARBA" id="ARBA00034892"/>
    </source>
</evidence>
<dbReference type="PRINTS" id="PR00981">
    <property type="entry name" value="TRNASYNTHSER"/>
</dbReference>
<dbReference type="AlphaFoldDB" id="A0AAF0FH53"/>
<dbReference type="Proteomes" id="UP001214628">
    <property type="component" value="Chromosome 4"/>
</dbReference>
<keyword evidence="9" id="KW-1133">Transmembrane helix</keyword>
<feature type="region of interest" description="Disordered" evidence="8">
    <location>
        <begin position="509"/>
        <end position="536"/>
    </location>
</feature>
<evidence type="ECO:0000256" key="6">
    <source>
        <dbReference type="ARBA" id="ARBA00031113"/>
    </source>
</evidence>
<evidence type="ECO:0000259" key="10">
    <source>
        <dbReference type="PROSITE" id="PS50862"/>
    </source>
</evidence>
<feature type="region of interest" description="Disordered" evidence="8">
    <location>
        <begin position="552"/>
        <end position="575"/>
    </location>
</feature>
<dbReference type="InterPro" id="IPR045864">
    <property type="entry name" value="aa-tRNA-synth_II/BPL/LPL"/>
</dbReference>
<dbReference type="EMBL" id="CP118378">
    <property type="protein sequence ID" value="WFD44452.1"/>
    <property type="molecule type" value="Genomic_DNA"/>
</dbReference>
<keyword evidence="4" id="KW-0067">ATP-binding</keyword>
<gene>
    <name evidence="11" type="primary">DIA4</name>
    <name evidence="11" type="ORF">MPSI1_003120</name>
</gene>
<sequence>MPALRVAWDTTNEDIKAAQESAKLRRMPFSESEAVEARKAREELRMLNIFIRRGEKQQRDNTATIEKFTRRLKSEPDLYPHLEKVKDVARAGREKLKEIRSDAAVFEARLLEIRKSWPNRIHSSTPTGAEENAQVVSFIDARCKTHGIQANNLPCSAKELSSRLSDPLPVDPSRDHLKVADGLTEGGIDRVAGNFSTGPSWPYLTGTVSLLEQAITQYALSIIVPQGFIMTSVPDVIKSEVAERCGFRPRDEASSQTYYVDTSRSQAEIQNMVFEDMEKFIKKENGGLCLAGTAEIPLAALIANQMFHCLKPGERNTALNQLRLPIKLVALGHAFRAEAGARGTDTRGLYRVHQFSKVEMFAVTEPVSSDKMLRELRGIQERLIRGLGLIYRVLDMPTEELGASAYRKFDIEAWMPGRGDWGEVSSASNCTDYQSARLNIRYKPNPRGEEKPKVGYAHTLNATGVAIPRLIVAILETYGQHNGCLILPDTLRPFWLGGPEDPRVVWKTHKKRVPSKTSLENAEPGSQTENNDSIDFHQKDKITTSVEQNHIATESTSTAEHSSIQSNASNPKRAYHTRRACAPIAKGMKLAPLTQRYPIHTSTKRSRSFQEYKQELERRAAEHGASPGSLVLAFVLLHELTAIMPLFGFAFLFVLFGAGDSILNGLEAMRLSLLPGDAENLFQQKLHEYITRGTKVATRMCSRCNEYLSYPTESPNSPVAVWLSSLTAAYVVVKLLVPVRLGLCFALAPWFVRRVLSPLRNWKQFVSRRR</sequence>
<feature type="compositionally biased region" description="Low complexity" evidence="8">
    <location>
        <begin position="552"/>
        <end position="563"/>
    </location>
</feature>
<evidence type="ECO:0000256" key="1">
    <source>
        <dbReference type="ARBA" id="ARBA00012840"/>
    </source>
</evidence>
<evidence type="ECO:0000256" key="9">
    <source>
        <dbReference type="SAM" id="Phobius"/>
    </source>
</evidence>
<evidence type="ECO:0000313" key="11">
    <source>
        <dbReference type="EMBL" id="WFD44452.1"/>
    </source>
</evidence>
<dbReference type="GO" id="GO:0006434">
    <property type="term" value="P:seryl-tRNA aminoacylation"/>
    <property type="evidence" value="ECO:0007669"/>
    <property type="project" value="InterPro"/>
</dbReference>
<name>A0AAF0FH53_9BASI</name>
<dbReference type="InterPro" id="IPR002314">
    <property type="entry name" value="aa-tRNA-synt_IIb"/>
</dbReference>
<dbReference type="SUPFAM" id="SSF55681">
    <property type="entry name" value="Class II aaRS and biotin synthetases"/>
    <property type="match status" value="1"/>
</dbReference>
<dbReference type="PANTHER" id="PTHR11778">
    <property type="entry name" value="SERYL-TRNA SYNTHETASE"/>
    <property type="match status" value="1"/>
</dbReference>
<organism evidence="11 12">
    <name type="scientific">Malassezia psittaci</name>
    <dbReference type="NCBI Taxonomy" id="1821823"/>
    <lineage>
        <taxon>Eukaryota</taxon>
        <taxon>Fungi</taxon>
        <taxon>Dikarya</taxon>
        <taxon>Basidiomycota</taxon>
        <taxon>Ustilaginomycotina</taxon>
        <taxon>Malasseziomycetes</taxon>
        <taxon>Malasseziales</taxon>
        <taxon>Malasseziaceae</taxon>
        <taxon>Malassezia</taxon>
    </lineage>
</organism>
<dbReference type="PROSITE" id="PS50862">
    <property type="entry name" value="AA_TRNA_LIGASE_II"/>
    <property type="match status" value="1"/>
</dbReference>
<keyword evidence="12" id="KW-1185">Reference proteome</keyword>
<keyword evidence="2 11" id="KW-0436">Ligase</keyword>
<dbReference type="Pfam" id="PF00587">
    <property type="entry name" value="tRNA-synt_2b"/>
    <property type="match status" value="1"/>
</dbReference>